<evidence type="ECO:0000313" key="1">
    <source>
        <dbReference type="EMBL" id="TDP60542.1"/>
    </source>
</evidence>
<sequence length="86" mass="9666">MNNNMKTVTCSFVMDRDVYNAYKSIVTGNGENVKGNIIRYMQSVIDYGTPNAETIEAMEEVKKLKADPDKKTYGSFAEIMKGIDND</sequence>
<dbReference type="OrthoDB" id="2059423at2"/>
<name>A0A4V3CSG8_9FIRM</name>
<accession>A0A4V3CSG8</accession>
<comment type="caution">
    <text evidence="1">The sequence shown here is derived from an EMBL/GenBank/DDBJ whole genome shotgun (WGS) entry which is preliminary data.</text>
</comment>
<dbReference type="RefSeq" id="WP_133527429.1">
    <property type="nucleotide sequence ID" value="NZ_SNXO01000001.1"/>
</dbReference>
<proteinExistence type="predicted"/>
<dbReference type="Proteomes" id="UP000295500">
    <property type="component" value="Unassembled WGS sequence"/>
</dbReference>
<reference evidence="1 2" key="1">
    <citation type="submission" date="2019-03" db="EMBL/GenBank/DDBJ databases">
        <title>Genomic Encyclopedia of Type Strains, Phase IV (KMG-IV): sequencing the most valuable type-strain genomes for metagenomic binning, comparative biology and taxonomic classification.</title>
        <authorList>
            <person name="Goeker M."/>
        </authorList>
    </citation>
    <scope>NUCLEOTIDE SEQUENCE [LARGE SCALE GENOMIC DNA]</scope>
    <source>
        <strain evidence="1 2">DSM 28287</strain>
    </source>
</reference>
<organism evidence="1 2">
    <name type="scientific">Aminicella lysinilytica</name>
    <dbReference type="NCBI Taxonomy" id="433323"/>
    <lineage>
        <taxon>Bacteria</taxon>
        <taxon>Bacillati</taxon>
        <taxon>Bacillota</taxon>
        <taxon>Clostridia</taxon>
        <taxon>Peptostreptococcales</taxon>
        <taxon>Anaerovoracaceae</taxon>
        <taxon>Aminicella</taxon>
    </lineage>
</organism>
<dbReference type="EMBL" id="SNXO01000001">
    <property type="protein sequence ID" value="TDP60542.1"/>
    <property type="molecule type" value="Genomic_DNA"/>
</dbReference>
<protein>
    <submittedName>
        <fullName evidence="1">Uncharacterized protein</fullName>
    </submittedName>
</protein>
<gene>
    <name evidence="1" type="ORF">EV211_10156</name>
</gene>
<keyword evidence="2" id="KW-1185">Reference proteome</keyword>
<evidence type="ECO:0000313" key="2">
    <source>
        <dbReference type="Proteomes" id="UP000295500"/>
    </source>
</evidence>
<dbReference type="AlphaFoldDB" id="A0A4V3CSG8"/>